<keyword evidence="4" id="KW-0221">Differentiation</keyword>
<comment type="function">
    <text evidence="11">Transcriptional regulator that controls a genetic switch in male development. It is necessary and sufficient for initiating male sex determination by directing the development of supporting cell precursors (pre-Sertoli cells) as Sertoli rather than granulosa cells. Involved in different aspects of gene regulation including promoter activation or repression. Binds to the DNA consensus sequence 5'-[AT]AACAA[AT]-3'. SRY HMG box recognizes DNA by partial intercalation in the minor groove and promotes DNA bending. Also involved in pre-mRNA splicing. In male adult brain involved in the maintenance of motor functions of dopaminergic neurons.</text>
</comment>
<evidence type="ECO:0000256" key="13">
    <source>
        <dbReference type="SAM" id="MobiDB-lite"/>
    </source>
</evidence>
<keyword evidence="9" id="KW-0804">Transcription</keyword>
<evidence type="ECO:0000313" key="15">
    <source>
        <dbReference type="EMBL" id="AFD29620.1"/>
    </source>
</evidence>
<dbReference type="GO" id="GO:0030154">
    <property type="term" value="P:cell differentiation"/>
    <property type="evidence" value="ECO:0007669"/>
    <property type="project" value="UniProtKB-KW"/>
</dbReference>
<evidence type="ECO:0000256" key="12">
    <source>
        <dbReference type="PROSITE-ProRule" id="PRU00267"/>
    </source>
</evidence>
<dbReference type="Pfam" id="PF00505">
    <property type="entry name" value="HMG_box"/>
    <property type="match status" value="1"/>
</dbReference>
<feature type="compositionally biased region" description="Polar residues" evidence="13">
    <location>
        <begin position="249"/>
        <end position="269"/>
    </location>
</feature>
<feature type="compositionally biased region" description="Basic and acidic residues" evidence="13">
    <location>
        <begin position="235"/>
        <end position="248"/>
    </location>
</feature>
<feature type="DNA-binding region" description="HMG box" evidence="12">
    <location>
        <begin position="86"/>
        <end position="154"/>
    </location>
</feature>
<dbReference type="PANTHER" id="PTHR10270">
    <property type="entry name" value="SOX TRANSCRIPTION FACTOR"/>
    <property type="match status" value="1"/>
</dbReference>
<dbReference type="EMBL" id="JQ425152">
    <property type="protein sequence ID" value="AFD29620.1"/>
    <property type="molecule type" value="mRNA"/>
</dbReference>
<comment type="subcellular location">
    <subcellularLocation>
        <location evidence="1">Nucleus speckle</location>
    </subcellularLocation>
</comment>
<dbReference type="GO" id="GO:0016607">
    <property type="term" value="C:nuclear speck"/>
    <property type="evidence" value="ECO:0007669"/>
    <property type="project" value="UniProtKB-SubCell"/>
</dbReference>
<accession>H9CXU9</accession>
<dbReference type="Gene3D" id="1.10.30.10">
    <property type="entry name" value="High mobility group box domain"/>
    <property type="match status" value="1"/>
</dbReference>
<evidence type="ECO:0000256" key="10">
    <source>
        <dbReference type="ARBA" id="ARBA00032498"/>
    </source>
</evidence>
<name>H9CXU9_SCHMD</name>
<feature type="domain" description="HMG box" evidence="14">
    <location>
        <begin position="86"/>
        <end position="154"/>
    </location>
</feature>
<evidence type="ECO:0000256" key="8">
    <source>
        <dbReference type="ARBA" id="ARBA00023159"/>
    </source>
</evidence>
<dbReference type="InterPro" id="IPR050140">
    <property type="entry name" value="SRY-related_HMG-box_TF-like"/>
</dbReference>
<dbReference type="GO" id="GO:0001228">
    <property type="term" value="F:DNA-binding transcription activator activity, RNA polymerase II-specific"/>
    <property type="evidence" value="ECO:0007669"/>
    <property type="project" value="TreeGrafter"/>
</dbReference>
<evidence type="ECO:0000256" key="4">
    <source>
        <dbReference type="ARBA" id="ARBA00022782"/>
    </source>
</evidence>
<evidence type="ECO:0000256" key="2">
    <source>
        <dbReference type="ARBA" id="ARBA00005998"/>
    </source>
</evidence>
<feature type="region of interest" description="Disordered" evidence="13">
    <location>
        <begin position="196"/>
        <end position="269"/>
    </location>
</feature>
<dbReference type="SUPFAM" id="SSF47095">
    <property type="entry name" value="HMG-box"/>
    <property type="match status" value="1"/>
</dbReference>
<evidence type="ECO:0000256" key="3">
    <source>
        <dbReference type="ARBA" id="ARBA00019052"/>
    </source>
</evidence>
<dbReference type="InterPro" id="IPR009071">
    <property type="entry name" value="HMG_box_dom"/>
</dbReference>
<feature type="compositionally biased region" description="Polar residues" evidence="13">
    <location>
        <begin position="196"/>
        <end position="232"/>
    </location>
</feature>
<evidence type="ECO:0000256" key="5">
    <source>
        <dbReference type="ARBA" id="ARBA00022860"/>
    </source>
</evidence>
<dbReference type="GO" id="GO:0005516">
    <property type="term" value="F:calmodulin binding"/>
    <property type="evidence" value="ECO:0007669"/>
    <property type="project" value="UniProtKB-KW"/>
</dbReference>
<keyword evidence="8" id="KW-0010">Activator</keyword>
<dbReference type="OrthoDB" id="6247875at2759"/>
<keyword evidence="7 12" id="KW-0238">DNA-binding</keyword>
<sequence length="542" mass="62244">MELNYSLNDNNFNLQLESESLTYFDLCQKCSAYQNSLRDWMKHLVDRHPLPIQWMSDLANNLTDDKLSKPYSTVTESRKKRKKHITPRPLNSFMIFSRHLRRNVLIFFSDASNSEISKLLGKLWNNIPATIKSMYDNEAKKLAILHSKEFPEYKYQPKKKKKQYLTKCPINSTPLSSNSYESIQDINSVTDTLQNSSNNLQKESNPTSVSSYGSNQECNNSFKNHSVQSSNFPKEINHKPSRKIEKQSCKISSNQIMDDSEGAESSPSSFKNTIKNEIYSSYSPFLNESHSILSDLSYSSSLNNVSKHTSDSIITNSPIREEIVLENNQPSQQNNINNYRHVFQRTSTLSNSLLTPLTIVTEKVDEQKDLPPSRINIRYVKINKLPIQTKSDFPLTGYFQNFNNDSNLHFQSSIHALNTTLTPDLSVKREATVNNSMTDYINRKRTNVDPLIIDDIFENEQFEDEEVLNFDNPDNNNSSPWSFKSPNFKISTGSSTLSDNPYKEQFCSSPFHLSETDTQPIPVQRLPAIGSWLKSNYSEFMI</sequence>
<protein>
    <recommendedName>
        <fullName evidence="3">Sex-determining region Y protein</fullName>
    </recommendedName>
    <alternativeName>
        <fullName evidence="10">Testis-determining factor</fullName>
    </alternativeName>
</protein>
<dbReference type="SMART" id="SM00398">
    <property type="entry name" value="HMG"/>
    <property type="match status" value="1"/>
</dbReference>
<evidence type="ECO:0000256" key="9">
    <source>
        <dbReference type="ARBA" id="ARBA00023163"/>
    </source>
</evidence>
<dbReference type="GO" id="GO:0007548">
    <property type="term" value="P:sex differentiation"/>
    <property type="evidence" value="ECO:0007669"/>
    <property type="project" value="UniProtKB-KW"/>
</dbReference>
<keyword evidence="6" id="KW-0726">Sexual differentiation</keyword>
<dbReference type="GO" id="GO:0000978">
    <property type="term" value="F:RNA polymerase II cis-regulatory region sequence-specific DNA binding"/>
    <property type="evidence" value="ECO:0007669"/>
    <property type="project" value="TreeGrafter"/>
</dbReference>
<dbReference type="AlphaFoldDB" id="H9CXU9"/>
<evidence type="ECO:0000256" key="1">
    <source>
        <dbReference type="ARBA" id="ARBA00004324"/>
    </source>
</evidence>
<dbReference type="PROSITE" id="PS50118">
    <property type="entry name" value="HMG_BOX_2"/>
    <property type="match status" value="1"/>
</dbReference>
<evidence type="ECO:0000259" key="14">
    <source>
        <dbReference type="PROSITE" id="PS50118"/>
    </source>
</evidence>
<evidence type="ECO:0000256" key="7">
    <source>
        <dbReference type="ARBA" id="ARBA00023125"/>
    </source>
</evidence>
<comment type="similarity">
    <text evidence="2">Belongs to the SRY family.</text>
</comment>
<evidence type="ECO:0000256" key="6">
    <source>
        <dbReference type="ARBA" id="ARBA00022928"/>
    </source>
</evidence>
<proteinExistence type="evidence at transcript level"/>
<keyword evidence="5" id="KW-0112">Calmodulin-binding</keyword>
<keyword evidence="12" id="KW-0539">Nucleus</keyword>
<organism evidence="15">
    <name type="scientific">Schmidtea mediterranea</name>
    <name type="common">Freshwater planarian flatworm</name>
    <dbReference type="NCBI Taxonomy" id="79327"/>
    <lineage>
        <taxon>Eukaryota</taxon>
        <taxon>Metazoa</taxon>
        <taxon>Spiralia</taxon>
        <taxon>Lophotrochozoa</taxon>
        <taxon>Platyhelminthes</taxon>
        <taxon>Rhabditophora</taxon>
        <taxon>Seriata</taxon>
        <taxon>Tricladida</taxon>
        <taxon>Continenticola</taxon>
        <taxon>Geoplanoidea</taxon>
        <taxon>Dugesiidae</taxon>
        <taxon>Schmidtea</taxon>
    </lineage>
</organism>
<dbReference type="PANTHER" id="PTHR10270:SF161">
    <property type="entry name" value="SEX-DETERMINING REGION Y PROTEIN"/>
    <property type="match status" value="1"/>
</dbReference>
<reference evidence="15" key="1">
    <citation type="journal article" date="2012" name="Cell Stem Cell">
        <title>Genetic Regulators of a Pluripotent Adult Stem Cell System in Planarians Identified by RNAi and Clonal Analysis.</title>
        <authorList>
            <person name="Wagner D.E."/>
            <person name="Ho J.J."/>
            <person name="Reddien P.W."/>
        </authorList>
    </citation>
    <scope>NUCLEOTIDE SEQUENCE</scope>
    <source>
        <strain evidence="15">CIW4</strain>
    </source>
</reference>
<evidence type="ECO:0000256" key="11">
    <source>
        <dbReference type="ARBA" id="ARBA00045821"/>
    </source>
</evidence>
<dbReference type="InterPro" id="IPR036910">
    <property type="entry name" value="HMG_box_dom_sf"/>
</dbReference>